<evidence type="ECO:0000313" key="6">
    <source>
        <dbReference type="RefSeq" id="XP_013791277.2"/>
    </source>
</evidence>
<dbReference type="Proteomes" id="UP000694941">
    <property type="component" value="Unplaced"/>
</dbReference>
<evidence type="ECO:0000256" key="4">
    <source>
        <dbReference type="SAM" id="MobiDB-lite"/>
    </source>
</evidence>
<feature type="non-terminal residue" evidence="6">
    <location>
        <position position="251"/>
    </location>
</feature>
<proteinExistence type="predicted"/>
<dbReference type="PANTHER" id="PTHR45781:SF1">
    <property type="entry name" value="HMG BOX DOMAIN-CONTAINING PROTEIN"/>
    <property type="match status" value="1"/>
</dbReference>
<comment type="subcellular location">
    <subcellularLocation>
        <location evidence="1">Nucleus</location>
    </subcellularLocation>
</comment>
<dbReference type="RefSeq" id="XP_013791277.2">
    <property type="nucleotide sequence ID" value="XM_013935823.2"/>
</dbReference>
<feature type="region of interest" description="Disordered" evidence="4">
    <location>
        <begin position="173"/>
        <end position="251"/>
    </location>
</feature>
<feature type="region of interest" description="Disordered" evidence="4">
    <location>
        <begin position="1"/>
        <end position="32"/>
    </location>
</feature>
<dbReference type="PANTHER" id="PTHR45781">
    <property type="entry name" value="AGAP000281-PA"/>
    <property type="match status" value="1"/>
</dbReference>
<evidence type="ECO:0000256" key="3">
    <source>
        <dbReference type="ARBA" id="ARBA00023242"/>
    </source>
</evidence>
<evidence type="ECO:0000313" key="5">
    <source>
        <dbReference type="Proteomes" id="UP000694941"/>
    </source>
</evidence>
<feature type="compositionally biased region" description="Low complexity" evidence="4">
    <location>
        <begin position="116"/>
        <end position="133"/>
    </location>
</feature>
<dbReference type="InterPro" id="IPR051365">
    <property type="entry name" value="TOX_HMG-box_domain"/>
</dbReference>
<gene>
    <name evidence="6" type="primary">LOC106475126</name>
</gene>
<sequence length="251" mass="26792">MSVDQTFHAPSFGDEEFGIPTLNMPSGDGNGTRGDTLVNQTHSLAQTQGMTVVMTSSTSSPTLGIVESPTTQYPRPNVQEMYLPSMGDIQAGGNIGMPNMQMHVQQYDNLPNTFGQMPQHHQQQQQQQLSMQAMPPPQAPHPLSTQSSVIGGHAPLLTTISQSQLMTHLGMQAPLGIPGQQGPGSVGSSPGSNHTSPGQETSEDSDDSTLLLMGGVKRPSPEPVEPVTNTKSNKKPKVPKKKKKKDPNEPQ</sequence>
<dbReference type="GeneID" id="106475126"/>
<evidence type="ECO:0000256" key="1">
    <source>
        <dbReference type="ARBA" id="ARBA00004123"/>
    </source>
</evidence>
<feature type="compositionally biased region" description="Basic residues" evidence="4">
    <location>
        <begin position="232"/>
        <end position="245"/>
    </location>
</feature>
<accession>A0ABM1BYV6</accession>
<keyword evidence="3" id="KW-0539">Nucleus</keyword>
<reference evidence="6" key="1">
    <citation type="submission" date="2025-08" db="UniProtKB">
        <authorList>
            <consortium name="RefSeq"/>
        </authorList>
    </citation>
    <scope>IDENTIFICATION</scope>
    <source>
        <tissue evidence="6">Muscle</tissue>
    </source>
</reference>
<organism evidence="5 6">
    <name type="scientific">Limulus polyphemus</name>
    <name type="common">Atlantic horseshoe crab</name>
    <dbReference type="NCBI Taxonomy" id="6850"/>
    <lineage>
        <taxon>Eukaryota</taxon>
        <taxon>Metazoa</taxon>
        <taxon>Ecdysozoa</taxon>
        <taxon>Arthropoda</taxon>
        <taxon>Chelicerata</taxon>
        <taxon>Merostomata</taxon>
        <taxon>Xiphosura</taxon>
        <taxon>Limulidae</taxon>
        <taxon>Limulus</taxon>
    </lineage>
</organism>
<feature type="region of interest" description="Disordered" evidence="4">
    <location>
        <begin position="112"/>
        <end position="145"/>
    </location>
</feature>
<protein>
    <submittedName>
        <fullName evidence="6">TOX high mobility group box family member 3-like</fullName>
    </submittedName>
</protein>
<name>A0ABM1BYV6_LIMPO</name>
<evidence type="ECO:0000256" key="2">
    <source>
        <dbReference type="ARBA" id="ARBA00023125"/>
    </source>
</evidence>
<keyword evidence="5" id="KW-1185">Reference proteome</keyword>
<keyword evidence="2" id="KW-0238">DNA-binding</keyword>